<evidence type="ECO:0000256" key="5">
    <source>
        <dbReference type="ARBA" id="ARBA00016603"/>
    </source>
</evidence>
<evidence type="ECO:0000256" key="10">
    <source>
        <dbReference type="ARBA" id="ARBA00023002"/>
    </source>
</evidence>
<evidence type="ECO:0000256" key="12">
    <source>
        <dbReference type="ARBA" id="ARBA00031183"/>
    </source>
</evidence>
<dbReference type="InterPro" id="IPR004099">
    <property type="entry name" value="Pyr_nucl-diS_OxRdtase_dimer"/>
</dbReference>
<evidence type="ECO:0000256" key="3">
    <source>
        <dbReference type="ARBA" id="ARBA00007532"/>
    </source>
</evidence>
<keyword evidence="7" id="KW-0285">Flavoprotein</keyword>
<evidence type="ECO:0000256" key="11">
    <source>
        <dbReference type="ARBA" id="ARBA00023027"/>
    </source>
</evidence>
<comment type="similarity">
    <text evidence="3">Belongs to the class-I pyridine nucleotide-disulfide oxidoreductase family.</text>
</comment>
<evidence type="ECO:0000256" key="6">
    <source>
        <dbReference type="ARBA" id="ARBA00022490"/>
    </source>
</evidence>
<evidence type="ECO:0000259" key="14">
    <source>
        <dbReference type="Pfam" id="PF02852"/>
    </source>
</evidence>
<comment type="subcellular location">
    <subcellularLocation>
        <location evidence="2">Cytoplasm</location>
    </subcellularLocation>
</comment>
<feature type="binding site" evidence="13">
    <location>
        <position position="304"/>
    </location>
    <ligand>
        <name>FAD</name>
        <dbReference type="ChEBI" id="CHEBI:57692"/>
    </ligand>
</feature>
<dbReference type="GO" id="GO:0004148">
    <property type="term" value="F:dihydrolipoyl dehydrogenase (NADH) activity"/>
    <property type="evidence" value="ECO:0007669"/>
    <property type="project" value="TreeGrafter"/>
</dbReference>
<feature type="domain" description="Pyridine nucleotide-disulphide oxidoreductase dimerisation" evidence="14">
    <location>
        <begin position="340"/>
        <end position="446"/>
    </location>
</feature>
<dbReference type="NCBIfam" id="NF003585">
    <property type="entry name" value="PRK05249.1"/>
    <property type="match status" value="1"/>
</dbReference>
<dbReference type="EMBL" id="QFQP01000007">
    <property type="protein sequence ID" value="PZR14462.1"/>
    <property type="molecule type" value="Genomic_DNA"/>
</dbReference>
<dbReference type="InterPro" id="IPR050151">
    <property type="entry name" value="Class-I_Pyr_Nuc-Dis_Oxidored"/>
</dbReference>
<gene>
    <name evidence="16" type="ORF">DI536_10420</name>
</gene>
<dbReference type="Pfam" id="PF07992">
    <property type="entry name" value="Pyr_redox_2"/>
    <property type="match status" value="1"/>
</dbReference>
<comment type="function">
    <text evidence="1">Conversion of NADPH, generated by peripheral catabolic pathways, to NADH, which can enter the respiratory chain for energy generation.</text>
</comment>
<dbReference type="PRINTS" id="PR00411">
    <property type="entry name" value="PNDRDTASEI"/>
</dbReference>
<dbReference type="Proteomes" id="UP000249061">
    <property type="component" value="Unassembled WGS sequence"/>
</dbReference>
<feature type="binding site" evidence="13">
    <location>
        <begin position="139"/>
        <end position="141"/>
    </location>
    <ligand>
        <name>FAD</name>
        <dbReference type="ChEBI" id="CHEBI:57692"/>
    </ligand>
</feature>
<evidence type="ECO:0000256" key="2">
    <source>
        <dbReference type="ARBA" id="ARBA00004496"/>
    </source>
</evidence>
<dbReference type="Gene3D" id="3.30.390.30">
    <property type="match status" value="1"/>
</dbReference>
<evidence type="ECO:0000256" key="1">
    <source>
        <dbReference type="ARBA" id="ARBA00002842"/>
    </source>
</evidence>
<accession>A0A2W5TI45</accession>
<dbReference type="InterPro" id="IPR023753">
    <property type="entry name" value="FAD/NAD-binding_dom"/>
</dbReference>
<dbReference type="InterPro" id="IPR016156">
    <property type="entry name" value="FAD/NAD-linked_Rdtase_dimer_sf"/>
</dbReference>
<evidence type="ECO:0000259" key="15">
    <source>
        <dbReference type="Pfam" id="PF07992"/>
    </source>
</evidence>
<keyword evidence="13" id="KW-0547">Nucleotide-binding</keyword>
<name>A0A2W5TI45_9BACT</name>
<evidence type="ECO:0000256" key="7">
    <source>
        <dbReference type="ARBA" id="ARBA00022630"/>
    </source>
</evidence>
<reference evidence="16 17" key="1">
    <citation type="submission" date="2017-08" db="EMBL/GenBank/DDBJ databases">
        <title>Infants hospitalized years apart are colonized by the same room-sourced microbial strains.</title>
        <authorList>
            <person name="Brooks B."/>
            <person name="Olm M.R."/>
            <person name="Firek B.A."/>
            <person name="Baker R."/>
            <person name="Thomas B.C."/>
            <person name="Morowitz M.J."/>
            <person name="Banfield J.F."/>
        </authorList>
    </citation>
    <scope>NUCLEOTIDE SEQUENCE [LARGE SCALE GENOMIC DNA]</scope>
    <source>
        <strain evidence="16">S2_003_000_R2_14</strain>
    </source>
</reference>
<keyword evidence="9" id="KW-0521">NADP</keyword>
<dbReference type="GO" id="GO:0050660">
    <property type="term" value="F:flavin adenine dinucleotide binding"/>
    <property type="evidence" value="ECO:0007669"/>
    <property type="project" value="TreeGrafter"/>
</dbReference>
<comment type="caution">
    <text evidence="16">The sequence shown here is derived from an EMBL/GenBank/DDBJ whole genome shotgun (WGS) entry which is preliminary data.</text>
</comment>
<dbReference type="PANTHER" id="PTHR22912">
    <property type="entry name" value="DISULFIDE OXIDOREDUCTASE"/>
    <property type="match status" value="1"/>
</dbReference>
<dbReference type="PIRSF" id="PIRSF000350">
    <property type="entry name" value="Mercury_reductase_MerA"/>
    <property type="match status" value="1"/>
</dbReference>
<dbReference type="SUPFAM" id="SSF51905">
    <property type="entry name" value="FAD/NAD(P)-binding domain"/>
    <property type="match status" value="1"/>
</dbReference>
<dbReference type="InterPro" id="IPR036188">
    <property type="entry name" value="FAD/NAD-bd_sf"/>
</dbReference>
<dbReference type="Pfam" id="PF02852">
    <property type="entry name" value="Pyr_redox_dim"/>
    <property type="match status" value="1"/>
</dbReference>
<sequence length="457" mass="48989">MREFDLIVIGGGAAGEKGAVQAAYFGKKVALVEKEAHLGGAMVNTGTLPSKTLRETALYLSGFRQRGLHGVNMALGRAAQVDDFLFRLGEVVKTERERMTSNLSRHGVTVIHGAAKFVDPHTIDVNGERIGGRHFLIATGSRPHRPANFPFEHAQVYDSDEIVRVHDIPKSMVIVGGGVIGCEYACLFAALGTKVTVVESRGEVMGFLDGELRGWLMERMKALGIDFIFRAQVAQCDPTAGGVKLCFDTAGSLEVEATLICAGRTANTDGLQLESAGLVAGKRGQLEVDARFRTKVAHIAAAGDVIGAPALASTSMEQARVAVVDFFDLKYKTRVAPLFPTGIFTIPEVSLVGETEESLRAAKVDFVKGTADFTENARGTMIGETGHLKLLFRRDDMRLLGVHLIGEGATELVHVGLTAMLGNATADLFIEACFNYPTLSEAYKYATYSALHARGGS</sequence>
<feature type="binding site" evidence="13">
    <location>
        <position position="51"/>
    </location>
    <ligand>
        <name>FAD</name>
        <dbReference type="ChEBI" id="CHEBI:57692"/>
    </ligand>
</feature>
<evidence type="ECO:0000313" key="17">
    <source>
        <dbReference type="Proteomes" id="UP000249061"/>
    </source>
</evidence>
<dbReference type="SUPFAM" id="SSF55424">
    <property type="entry name" value="FAD/NAD-linked reductases, dimerisation (C-terminal) domain"/>
    <property type="match status" value="1"/>
</dbReference>
<dbReference type="PANTHER" id="PTHR22912:SF93">
    <property type="entry name" value="SOLUBLE PYRIDINE NUCLEOTIDE TRANSHYDROGENASE"/>
    <property type="match status" value="1"/>
</dbReference>
<protein>
    <recommendedName>
        <fullName evidence="5">Soluble pyridine nucleotide transhydrogenase</fullName>
        <ecNumber evidence="4">1.6.1.1</ecNumber>
    </recommendedName>
    <alternativeName>
        <fullName evidence="12">NAD(P)(+) transhydrogenase [B-specific]</fullName>
    </alternativeName>
</protein>
<evidence type="ECO:0000256" key="4">
    <source>
        <dbReference type="ARBA" id="ARBA00012772"/>
    </source>
</evidence>
<feature type="domain" description="FAD/NAD(P)-binding" evidence="15">
    <location>
        <begin position="4"/>
        <end position="319"/>
    </location>
</feature>
<evidence type="ECO:0000256" key="9">
    <source>
        <dbReference type="ARBA" id="ARBA00022857"/>
    </source>
</evidence>
<comment type="cofactor">
    <cofactor evidence="13">
        <name>FAD</name>
        <dbReference type="ChEBI" id="CHEBI:57692"/>
    </cofactor>
    <text evidence="13">Binds 1 FAD per subunit.</text>
</comment>
<dbReference type="InterPro" id="IPR001100">
    <property type="entry name" value="Pyr_nuc-diS_OxRdtase"/>
</dbReference>
<feature type="binding site" evidence="13">
    <location>
        <position position="263"/>
    </location>
    <ligand>
        <name>NAD(+)</name>
        <dbReference type="ChEBI" id="CHEBI:57540"/>
    </ligand>
</feature>
<keyword evidence="8 13" id="KW-0274">FAD</keyword>
<feature type="binding site" evidence="13">
    <location>
        <position position="199"/>
    </location>
    <ligand>
        <name>NAD(+)</name>
        <dbReference type="ChEBI" id="CHEBI:57540"/>
    </ligand>
</feature>
<feature type="binding site" evidence="13">
    <location>
        <begin position="176"/>
        <end position="183"/>
    </location>
    <ligand>
        <name>NAD(+)</name>
        <dbReference type="ChEBI" id="CHEBI:57540"/>
    </ligand>
</feature>
<keyword evidence="6" id="KW-0963">Cytoplasm</keyword>
<keyword evidence="11 13" id="KW-0520">NAD</keyword>
<organism evidence="16 17">
    <name type="scientific">Archangium gephyra</name>
    <dbReference type="NCBI Taxonomy" id="48"/>
    <lineage>
        <taxon>Bacteria</taxon>
        <taxon>Pseudomonadati</taxon>
        <taxon>Myxococcota</taxon>
        <taxon>Myxococcia</taxon>
        <taxon>Myxococcales</taxon>
        <taxon>Cystobacterineae</taxon>
        <taxon>Archangiaceae</taxon>
        <taxon>Archangium</taxon>
    </lineage>
</organism>
<evidence type="ECO:0000256" key="13">
    <source>
        <dbReference type="PIRSR" id="PIRSR000350-3"/>
    </source>
</evidence>
<dbReference type="GO" id="GO:0006103">
    <property type="term" value="P:2-oxoglutarate metabolic process"/>
    <property type="evidence" value="ECO:0007669"/>
    <property type="project" value="TreeGrafter"/>
</dbReference>
<evidence type="ECO:0000313" key="16">
    <source>
        <dbReference type="EMBL" id="PZR14462.1"/>
    </source>
</evidence>
<proteinExistence type="inferred from homology"/>
<dbReference type="Gene3D" id="3.50.50.60">
    <property type="entry name" value="FAD/NAD(P)-binding domain"/>
    <property type="match status" value="2"/>
</dbReference>
<dbReference type="GO" id="GO:0005829">
    <property type="term" value="C:cytosol"/>
    <property type="evidence" value="ECO:0007669"/>
    <property type="project" value="TreeGrafter"/>
</dbReference>
<dbReference type="EC" id="1.6.1.1" evidence="4"/>
<dbReference type="GO" id="GO:0003957">
    <property type="term" value="F:NAD(P)+ transhydrogenase (Si-specific) activity"/>
    <property type="evidence" value="ECO:0007669"/>
    <property type="project" value="UniProtKB-EC"/>
</dbReference>
<evidence type="ECO:0000256" key="8">
    <source>
        <dbReference type="ARBA" id="ARBA00022827"/>
    </source>
</evidence>
<keyword evidence="10" id="KW-0560">Oxidoreductase</keyword>
<dbReference type="PRINTS" id="PR00368">
    <property type="entry name" value="FADPNR"/>
</dbReference>
<dbReference type="AlphaFoldDB" id="A0A2W5TI45"/>